<proteinExistence type="predicted"/>
<dbReference type="EMBL" id="BOPH01000098">
    <property type="protein sequence ID" value="GIJ72204.1"/>
    <property type="molecule type" value="Genomic_DNA"/>
</dbReference>
<dbReference type="AlphaFoldDB" id="A0A8J4EEW8"/>
<evidence type="ECO:0000313" key="3">
    <source>
        <dbReference type="Proteomes" id="UP000635606"/>
    </source>
</evidence>
<comment type="caution">
    <text evidence="2">The sequence shown here is derived from an EMBL/GenBank/DDBJ whole genome shotgun (WGS) entry which is preliminary data.</text>
</comment>
<dbReference type="SUPFAM" id="SSF55811">
    <property type="entry name" value="Nudix"/>
    <property type="match status" value="1"/>
</dbReference>
<reference evidence="2" key="1">
    <citation type="submission" date="2021-01" db="EMBL/GenBank/DDBJ databases">
        <title>Whole genome shotgun sequence of Virgisporangium ochraceum NBRC 16418.</title>
        <authorList>
            <person name="Komaki H."/>
            <person name="Tamura T."/>
        </authorList>
    </citation>
    <scope>NUCLEOTIDE SEQUENCE</scope>
    <source>
        <strain evidence="2">NBRC 16418</strain>
    </source>
</reference>
<accession>A0A8J4EEW8</accession>
<feature type="domain" description="Nudix hydrolase" evidence="1">
    <location>
        <begin position="47"/>
        <end position="160"/>
    </location>
</feature>
<evidence type="ECO:0000259" key="1">
    <source>
        <dbReference type="Pfam" id="PF00293"/>
    </source>
</evidence>
<gene>
    <name evidence="2" type="ORF">Voc01_071210</name>
</gene>
<dbReference type="InterPro" id="IPR000086">
    <property type="entry name" value="NUDIX_hydrolase_dom"/>
</dbReference>
<organism evidence="2 3">
    <name type="scientific">Virgisporangium ochraceum</name>
    <dbReference type="NCBI Taxonomy" id="65505"/>
    <lineage>
        <taxon>Bacteria</taxon>
        <taxon>Bacillati</taxon>
        <taxon>Actinomycetota</taxon>
        <taxon>Actinomycetes</taxon>
        <taxon>Micromonosporales</taxon>
        <taxon>Micromonosporaceae</taxon>
        <taxon>Virgisporangium</taxon>
    </lineage>
</organism>
<sequence>MDDDARWAARFPGLFEPGEVDYADCALSFTTATVPDSLVARLHLVAVTAGERVIVCRSTQGWRFLPGGTREPGESLQALAEREVLKEAGARLTGPVRIFATHVADSRAAAPYLPHLPHPRSYWAYGAAPAELVGAPTMPPDGERIVEVLALPPADASAYLAAFDPVQAAVVDLAVSMGVMGDSLRSW</sequence>
<dbReference type="Gene3D" id="3.90.79.10">
    <property type="entry name" value="Nucleoside Triphosphate Pyrophosphohydrolase"/>
    <property type="match status" value="1"/>
</dbReference>
<keyword evidence="3" id="KW-1185">Reference proteome</keyword>
<name>A0A8J4EEW8_9ACTN</name>
<dbReference type="Pfam" id="PF00293">
    <property type="entry name" value="NUDIX"/>
    <property type="match status" value="1"/>
</dbReference>
<protein>
    <recommendedName>
        <fullName evidence="1">Nudix hydrolase domain-containing protein</fullName>
    </recommendedName>
</protein>
<dbReference type="RefSeq" id="WP_203932062.1">
    <property type="nucleotide sequence ID" value="NZ_BOPH01000098.1"/>
</dbReference>
<dbReference type="InterPro" id="IPR015797">
    <property type="entry name" value="NUDIX_hydrolase-like_dom_sf"/>
</dbReference>
<evidence type="ECO:0000313" key="2">
    <source>
        <dbReference type="EMBL" id="GIJ72204.1"/>
    </source>
</evidence>
<dbReference type="Proteomes" id="UP000635606">
    <property type="component" value="Unassembled WGS sequence"/>
</dbReference>